<comment type="caution">
    <text evidence="1">The sequence shown here is derived from an EMBL/GenBank/DDBJ whole genome shotgun (WGS) entry which is preliminary data.</text>
</comment>
<dbReference type="EMBL" id="MU266339">
    <property type="protein sequence ID" value="KAH7929653.1"/>
    <property type="molecule type" value="Genomic_DNA"/>
</dbReference>
<reference evidence="1" key="1">
    <citation type="journal article" date="2021" name="New Phytol.">
        <title>Evolutionary innovations through gain and loss of genes in the ectomycorrhizal Boletales.</title>
        <authorList>
            <person name="Wu G."/>
            <person name="Miyauchi S."/>
            <person name="Morin E."/>
            <person name="Kuo A."/>
            <person name="Drula E."/>
            <person name="Varga T."/>
            <person name="Kohler A."/>
            <person name="Feng B."/>
            <person name="Cao Y."/>
            <person name="Lipzen A."/>
            <person name="Daum C."/>
            <person name="Hundley H."/>
            <person name="Pangilinan J."/>
            <person name="Johnson J."/>
            <person name="Barry K."/>
            <person name="LaButti K."/>
            <person name="Ng V."/>
            <person name="Ahrendt S."/>
            <person name="Min B."/>
            <person name="Choi I.G."/>
            <person name="Park H."/>
            <person name="Plett J.M."/>
            <person name="Magnuson J."/>
            <person name="Spatafora J.W."/>
            <person name="Nagy L.G."/>
            <person name="Henrissat B."/>
            <person name="Grigoriev I.V."/>
            <person name="Yang Z.L."/>
            <person name="Xu J."/>
            <person name="Martin F.M."/>
        </authorList>
    </citation>
    <scope>NUCLEOTIDE SEQUENCE</scope>
    <source>
        <strain evidence="1">KUC20120723A-06</strain>
    </source>
</reference>
<gene>
    <name evidence="1" type="ORF">BV22DRAFT_1080589</name>
</gene>
<sequence length="412" mass="46919">MTASLAAYVPKVTTGPSPFSALFKQSKFSSFDPHIAQVYTTYGGDAHRGNWGLKRPLPLRRRGAYITVKTVDSQEKQTEWNSAEMQALWIKNWGELKLEAERGSSNRFGSGSTQAREDVHWVADSDYAPNKSHPSTWRSSMVPNIHAMSKKEFHAHVERTRSERGDFFKYLQTHDLDSLRDKSFYQLANGPRRLASWHDAWEREKSQKRRVDVRSRQIEEVPHRTAALSYSHYSPLQTFIMTEPRKGRLIEEERGDKQSLTRYVASFAGMGGIVPKGSEGMTKVMEWGDPKQTGEMKFRAQSATLRKVPVVVGSKREGLKATTLDLYLREWETPMHQRTNTHRPGTREYVSALSEKAWATPNSRMSMTAPRKNRVDNAVSRAMQDPGYRENALAALNSLVGRRTQERPKGSS</sequence>
<proteinExistence type="predicted"/>
<accession>A0ACB8BXR9</accession>
<evidence type="ECO:0000313" key="1">
    <source>
        <dbReference type="EMBL" id="KAH7929653.1"/>
    </source>
</evidence>
<organism evidence="1 2">
    <name type="scientific">Leucogyrophana mollusca</name>
    <dbReference type="NCBI Taxonomy" id="85980"/>
    <lineage>
        <taxon>Eukaryota</taxon>
        <taxon>Fungi</taxon>
        <taxon>Dikarya</taxon>
        <taxon>Basidiomycota</taxon>
        <taxon>Agaricomycotina</taxon>
        <taxon>Agaricomycetes</taxon>
        <taxon>Agaricomycetidae</taxon>
        <taxon>Boletales</taxon>
        <taxon>Boletales incertae sedis</taxon>
        <taxon>Leucogyrophana</taxon>
    </lineage>
</organism>
<dbReference type="Proteomes" id="UP000790709">
    <property type="component" value="Unassembled WGS sequence"/>
</dbReference>
<name>A0ACB8BXR9_9AGAM</name>
<keyword evidence="2" id="KW-1185">Reference proteome</keyword>
<evidence type="ECO:0000313" key="2">
    <source>
        <dbReference type="Proteomes" id="UP000790709"/>
    </source>
</evidence>
<protein>
    <submittedName>
        <fullName evidence="1">Uncharacterized protein</fullName>
    </submittedName>
</protein>